<keyword evidence="2" id="KW-0812">Transmembrane</keyword>
<dbReference type="AlphaFoldDB" id="A0A6G1JDP5"/>
<feature type="region of interest" description="Disordered" evidence="1">
    <location>
        <begin position="109"/>
        <end position="152"/>
    </location>
</feature>
<organism evidence="3 4">
    <name type="scientific">Lentithecium fluviatile CBS 122367</name>
    <dbReference type="NCBI Taxonomy" id="1168545"/>
    <lineage>
        <taxon>Eukaryota</taxon>
        <taxon>Fungi</taxon>
        <taxon>Dikarya</taxon>
        <taxon>Ascomycota</taxon>
        <taxon>Pezizomycotina</taxon>
        <taxon>Dothideomycetes</taxon>
        <taxon>Pleosporomycetidae</taxon>
        <taxon>Pleosporales</taxon>
        <taxon>Massarineae</taxon>
        <taxon>Lentitheciaceae</taxon>
        <taxon>Lentithecium</taxon>
    </lineage>
</organism>
<dbReference type="Proteomes" id="UP000799291">
    <property type="component" value="Unassembled WGS sequence"/>
</dbReference>
<reference evidence="3" key="1">
    <citation type="journal article" date="2020" name="Stud. Mycol.">
        <title>101 Dothideomycetes genomes: a test case for predicting lifestyles and emergence of pathogens.</title>
        <authorList>
            <person name="Haridas S."/>
            <person name="Albert R."/>
            <person name="Binder M."/>
            <person name="Bloem J."/>
            <person name="Labutti K."/>
            <person name="Salamov A."/>
            <person name="Andreopoulos B."/>
            <person name="Baker S."/>
            <person name="Barry K."/>
            <person name="Bills G."/>
            <person name="Bluhm B."/>
            <person name="Cannon C."/>
            <person name="Castanera R."/>
            <person name="Culley D."/>
            <person name="Daum C."/>
            <person name="Ezra D."/>
            <person name="Gonzalez J."/>
            <person name="Henrissat B."/>
            <person name="Kuo A."/>
            <person name="Liang C."/>
            <person name="Lipzen A."/>
            <person name="Lutzoni F."/>
            <person name="Magnuson J."/>
            <person name="Mondo S."/>
            <person name="Nolan M."/>
            <person name="Ohm R."/>
            <person name="Pangilinan J."/>
            <person name="Park H.-J."/>
            <person name="Ramirez L."/>
            <person name="Alfaro M."/>
            <person name="Sun H."/>
            <person name="Tritt A."/>
            <person name="Yoshinaga Y."/>
            <person name="Zwiers L.-H."/>
            <person name="Turgeon B."/>
            <person name="Goodwin S."/>
            <person name="Spatafora J."/>
            <person name="Crous P."/>
            <person name="Grigoriev I."/>
        </authorList>
    </citation>
    <scope>NUCLEOTIDE SEQUENCE</scope>
    <source>
        <strain evidence="3">CBS 122367</strain>
    </source>
</reference>
<gene>
    <name evidence="3" type="ORF">K458DRAFT_384861</name>
</gene>
<evidence type="ECO:0000256" key="1">
    <source>
        <dbReference type="SAM" id="MobiDB-lite"/>
    </source>
</evidence>
<evidence type="ECO:0000256" key="2">
    <source>
        <dbReference type="SAM" id="Phobius"/>
    </source>
</evidence>
<feature type="compositionally biased region" description="Low complexity" evidence="1">
    <location>
        <begin position="55"/>
        <end position="68"/>
    </location>
</feature>
<evidence type="ECO:0000313" key="4">
    <source>
        <dbReference type="Proteomes" id="UP000799291"/>
    </source>
</evidence>
<keyword evidence="2" id="KW-1133">Transmembrane helix</keyword>
<keyword evidence="4" id="KW-1185">Reference proteome</keyword>
<protein>
    <submittedName>
        <fullName evidence="3">Uncharacterized protein</fullName>
    </submittedName>
</protein>
<keyword evidence="2" id="KW-0472">Membrane</keyword>
<feature type="compositionally biased region" description="Basic and acidic residues" evidence="1">
    <location>
        <begin position="69"/>
        <end position="90"/>
    </location>
</feature>
<sequence length="152" mass="16349">MEPESGMVDSQFLGWRERGWALAASMGRRHQVLLLGFLVGIVLLGILLIRAKPSLSGTTSTTESTTALEADKLEADKQPQRQPHASKDNNRWNSARSVLEKADLGCVSGSFKDAGMGAMMGSGKDSGSRRRSKGREKGDDGGLDVEDTCILQ</sequence>
<feature type="compositionally biased region" description="Acidic residues" evidence="1">
    <location>
        <begin position="141"/>
        <end position="152"/>
    </location>
</feature>
<feature type="transmembrane region" description="Helical" evidence="2">
    <location>
        <begin position="32"/>
        <end position="49"/>
    </location>
</feature>
<accession>A0A6G1JDP5</accession>
<dbReference type="EMBL" id="MU005573">
    <property type="protein sequence ID" value="KAF2688684.1"/>
    <property type="molecule type" value="Genomic_DNA"/>
</dbReference>
<evidence type="ECO:0000313" key="3">
    <source>
        <dbReference type="EMBL" id="KAF2688684.1"/>
    </source>
</evidence>
<proteinExistence type="predicted"/>
<name>A0A6G1JDP5_9PLEO</name>
<feature type="region of interest" description="Disordered" evidence="1">
    <location>
        <begin position="55"/>
        <end position="94"/>
    </location>
</feature>